<dbReference type="InterPro" id="IPR036890">
    <property type="entry name" value="HATPase_C_sf"/>
</dbReference>
<evidence type="ECO:0000259" key="10">
    <source>
        <dbReference type="SMART" id="SM00387"/>
    </source>
</evidence>
<dbReference type="Pfam" id="PF02518">
    <property type="entry name" value="HATPase_c"/>
    <property type="match status" value="1"/>
</dbReference>
<proteinExistence type="predicted"/>
<evidence type="ECO:0000256" key="5">
    <source>
        <dbReference type="ARBA" id="ARBA00022741"/>
    </source>
</evidence>
<keyword evidence="9" id="KW-1133">Transmembrane helix</keyword>
<dbReference type="SMART" id="SM00387">
    <property type="entry name" value="HATPase_c"/>
    <property type="match status" value="1"/>
</dbReference>
<keyword evidence="6 11" id="KW-0418">Kinase</keyword>
<keyword evidence="12" id="KW-1185">Reference proteome</keyword>
<dbReference type="InterPro" id="IPR011712">
    <property type="entry name" value="Sig_transdc_His_kin_sub3_dim/P"/>
</dbReference>
<dbReference type="Gene3D" id="1.20.5.1930">
    <property type="match status" value="1"/>
</dbReference>
<sequence length="392" mass="41480">MGQHPTVPDGAVAVCLAVLALLVLKAEPATENLREPLRDPDALAVALTLAYTLPLVLRRRHPLALLPLVVPAVLASVLGYPPSTAVLSGLLLVYTAALQCPRRQSFGAFGVVVVAYLVATAFDAYDDAWAGTVAGGAMFFGAWAFGRAIRYRRAYTAELEARAQRLEAEREAAVRATLSEERARIAREMHDVVAHSISVMTVQASAARRMADRDIVRSKEAMAAVEDTGRAALMEMRRILGVLRDVERPDDALAPQPGTCDLPDLVGKVREAGLGVELQVEGGPRPLPAGVELAVYRIVQEALTNTLKHAGPAQAQVRLCYRPAAVEVEVRDSGRGAAVFPGASGGAALRPGHGLVGMRERVSLYGGSLQAGPGSGGGYVVNARIPVEQVRA</sequence>
<comment type="caution">
    <text evidence="11">The sequence shown here is derived from an EMBL/GenBank/DDBJ whole genome shotgun (WGS) entry which is preliminary data.</text>
</comment>
<keyword evidence="3" id="KW-0597">Phosphoprotein</keyword>
<keyword evidence="9" id="KW-0472">Membrane</keyword>
<organism evidence="11 12">
    <name type="scientific">Motilibacter deserti</name>
    <dbReference type="NCBI Taxonomy" id="2714956"/>
    <lineage>
        <taxon>Bacteria</taxon>
        <taxon>Bacillati</taxon>
        <taxon>Actinomycetota</taxon>
        <taxon>Actinomycetes</taxon>
        <taxon>Motilibacterales</taxon>
        <taxon>Motilibacteraceae</taxon>
        <taxon>Motilibacter</taxon>
    </lineage>
</organism>
<dbReference type="Pfam" id="PF07730">
    <property type="entry name" value="HisKA_3"/>
    <property type="match status" value="1"/>
</dbReference>
<name>A0ABX0GUC2_9ACTN</name>
<evidence type="ECO:0000256" key="6">
    <source>
        <dbReference type="ARBA" id="ARBA00022777"/>
    </source>
</evidence>
<dbReference type="PANTHER" id="PTHR24421">
    <property type="entry name" value="NITRATE/NITRITE SENSOR PROTEIN NARX-RELATED"/>
    <property type="match status" value="1"/>
</dbReference>
<evidence type="ECO:0000256" key="7">
    <source>
        <dbReference type="ARBA" id="ARBA00022840"/>
    </source>
</evidence>
<evidence type="ECO:0000256" key="8">
    <source>
        <dbReference type="ARBA" id="ARBA00023012"/>
    </source>
</evidence>
<dbReference type="EMBL" id="JAANNP010000005">
    <property type="protein sequence ID" value="NHC14377.1"/>
    <property type="molecule type" value="Genomic_DNA"/>
</dbReference>
<feature type="domain" description="Histidine kinase/HSP90-like ATPase" evidence="10">
    <location>
        <begin position="290"/>
        <end position="389"/>
    </location>
</feature>
<keyword evidence="8" id="KW-0902">Two-component regulatory system</keyword>
<dbReference type="SUPFAM" id="SSF55874">
    <property type="entry name" value="ATPase domain of HSP90 chaperone/DNA topoisomerase II/histidine kinase"/>
    <property type="match status" value="1"/>
</dbReference>
<comment type="catalytic activity">
    <reaction evidence="1">
        <text>ATP + protein L-histidine = ADP + protein N-phospho-L-histidine.</text>
        <dbReference type="EC" id="2.7.13.3"/>
    </reaction>
</comment>
<dbReference type="InterPro" id="IPR003594">
    <property type="entry name" value="HATPase_dom"/>
</dbReference>
<protein>
    <recommendedName>
        <fullName evidence="2">histidine kinase</fullName>
        <ecNumber evidence="2">2.7.13.3</ecNumber>
    </recommendedName>
</protein>
<gene>
    <name evidence="11" type="ORF">G9H71_11365</name>
</gene>
<evidence type="ECO:0000256" key="4">
    <source>
        <dbReference type="ARBA" id="ARBA00022679"/>
    </source>
</evidence>
<dbReference type="Proteomes" id="UP000800981">
    <property type="component" value="Unassembled WGS sequence"/>
</dbReference>
<evidence type="ECO:0000313" key="12">
    <source>
        <dbReference type="Proteomes" id="UP000800981"/>
    </source>
</evidence>
<dbReference type="Gene3D" id="3.30.565.10">
    <property type="entry name" value="Histidine kinase-like ATPase, C-terminal domain"/>
    <property type="match status" value="1"/>
</dbReference>
<keyword evidence="9" id="KW-0812">Transmembrane</keyword>
<keyword evidence="4" id="KW-0808">Transferase</keyword>
<dbReference type="InterPro" id="IPR050482">
    <property type="entry name" value="Sensor_HK_TwoCompSys"/>
</dbReference>
<feature type="transmembrane region" description="Helical" evidence="9">
    <location>
        <begin position="64"/>
        <end position="94"/>
    </location>
</feature>
<evidence type="ECO:0000256" key="1">
    <source>
        <dbReference type="ARBA" id="ARBA00000085"/>
    </source>
</evidence>
<dbReference type="EC" id="2.7.13.3" evidence="2"/>
<feature type="transmembrane region" description="Helical" evidence="9">
    <location>
        <begin position="106"/>
        <end position="122"/>
    </location>
</feature>
<evidence type="ECO:0000313" key="11">
    <source>
        <dbReference type="EMBL" id="NHC14377.1"/>
    </source>
</evidence>
<dbReference type="CDD" id="cd16917">
    <property type="entry name" value="HATPase_UhpB-NarQ-NarX-like"/>
    <property type="match status" value="1"/>
</dbReference>
<dbReference type="PANTHER" id="PTHR24421:SF10">
    <property type="entry name" value="NITRATE_NITRITE SENSOR PROTEIN NARQ"/>
    <property type="match status" value="1"/>
</dbReference>
<reference evidence="11 12" key="1">
    <citation type="submission" date="2020-03" db="EMBL/GenBank/DDBJ databases">
        <title>Two novel Motilibacter sp.</title>
        <authorList>
            <person name="Liu S."/>
        </authorList>
    </citation>
    <scope>NUCLEOTIDE SEQUENCE [LARGE SCALE GENOMIC DNA]</scope>
    <source>
        <strain evidence="11 12">E257</strain>
    </source>
</reference>
<keyword evidence="5" id="KW-0547">Nucleotide-binding</keyword>
<evidence type="ECO:0000256" key="3">
    <source>
        <dbReference type="ARBA" id="ARBA00022553"/>
    </source>
</evidence>
<feature type="transmembrane region" description="Helical" evidence="9">
    <location>
        <begin position="128"/>
        <end position="146"/>
    </location>
</feature>
<dbReference type="GO" id="GO:0016301">
    <property type="term" value="F:kinase activity"/>
    <property type="evidence" value="ECO:0007669"/>
    <property type="project" value="UniProtKB-KW"/>
</dbReference>
<evidence type="ECO:0000256" key="9">
    <source>
        <dbReference type="SAM" id="Phobius"/>
    </source>
</evidence>
<accession>A0ABX0GUC2</accession>
<dbReference type="Pfam" id="PF23539">
    <property type="entry name" value="DUF7134"/>
    <property type="match status" value="1"/>
</dbReference>
<evidence type="ECO:0000256" key="2">
    <source>
        <dbReference type="ARBA" id="ARBA00012438"/>
    </source>
</evidence>
<dbReference type="InterPro" id="IPR055558">
    <property type="entry name" value="DUF7134"/>
</dbReference>
<keyword evidence="7" id="KW-0067">ATP-binding</keyword>